<keyword evidence="2" id="KW-1185">Reference proteome</keyword>
<organism evidence="1 2">
    <name type="scientific">Rubroshorea leprosula</name>
    <dbReference type="NCBI Taxonomy" id="152421"/>
    <lineage>
        <taxon>Eukaryota</taxon>
        <taxon>Viridiplantae</taxon>
        <taxon>Streptophyta</taxon>
        <taxon>Embryophyta</taxon>
        <taxon>Tracheophyta</taxon>
        <taxon>Spermatophyta</taxon>
        <taxon>Magnoliopsida</taxon>
        <taxon>eudicotyledons</taxon>
        <taxon>Gunneridae</taxon>
        <taxon>Pentapetalae</taxon>
        <taxon>rosids</taxon>
        <taxon>malvids</taxon>
        <taxon>Malvales</taxon>
        <taxon>Dipterocarpaceae</taxon>
        <taxon>Rubroshorea</taxon>
    </lineage>
</organism>
<evidence type="ECO:0000313" key="1">
    <source>
        <dbReference type="EMBL" id="GKV33264.1"/>
    </source>
</evidence>
<protein>
    <submittedName>
        <fullName evidence="1">Uncharacterized protein</fullName>
    </submittedName>
</protein>
<accession>A0AAV5L8J4</accession>
<name>A0AAV5L8J4_9ROSI</name>
<comment type="caution">
    <text evidence="1">The sequence shown here is derived from an EMBL/GenBank/DDBJ whole genome shotgun (WGS) entry which is preliminary data.</text>
</comment>
<proteinExistence type="predicted"/>
<evidence type="ECO:0000313" key="2">
    <source>
        <dbReference type="Proteomes" id="UP001054252"/>
    </source>
</evidence>
<dbReference type="Proteomes" id="UP001054252">
    <property type="component" value="Unassembled WGS sequence"/>
</dbReference>
<gene>
    <name evidence="1" type="ORF">SLEP1_g41792</name>
</gene>
<dbReference type="EMBL" id="BPVZ01000100">
    <property type="protein sequence ID" value="GKV33264.1"/>
    <property type="molecule type" value="Genomic_DNA"/>
</dbReference>
<reference evidence="1 2" key="1">
    <citation type="journal article" date="2021" name="Commun. Biol.">
        <title>The genome of Shorea leprosula (Dipterocarpaceae) highlights the ecological relevance of drought in aseasonal tropical rainforests.</title>
        <authorList>
            <person name="Ng K.K.S."/>
            <person name="Kobayashi M.J."/>
            <person name="Fawcett J.A."/>
            <person name="Hatakeyama M."/>
            <person name="Paape T."/>
            <person name="Ng C.H."/>
            <person name="Ang C.C."/>
            <person name="Tnah L.H."/>
            <person name="Lee C.T."/>
            <person name="Nishiyama T."/>
            <person name="Sese J."/>
            <person name="O'Brien M.J."/>
            <person name="Copetti D."/>
            <person name="Mohd Noor M.I."/>
            <person name="Ong R.C."/>
            <person name="Putra M."/>
            <person name="Sireger I.Z."/>
            <person name="Indrioko S."/>
            <person name="Kosugi Y."/>
            <person name="Izuno A."/>
            <person name="Isagi Y."/>
            <person name="Lee S.L."/>
            <person name="Shimizu K.K."/>
        </authorList>
    </citation>
    <scope>NUCLEOTIDE SEQUENCE [LARGE SCALE GENOMIC DNA]</scope>
    <source>
        <strain evidence="1">214</strain>
    </source>
</reference>
<sequence>MDIQRCKKFKPLKFAKPSLILPARFLSLCPSFLKIHEK</sequence>
<dbReference type="AlphaFoldDB" id="A0AAV5L8J4"/>